<feature type="compositionally biased region" description="Polar residues" evidence="1">
    <location>
        <begin position="1207"/>
        <end position="1220"/>
    </location>
</feature>
<feature type="region of interest" description="Disordered" evidence="1">
    <location>
        <begin position="332"/>
        <end position="358"/>
    </location>
</feature>
<feature type="compositionally biased region" description="Acidic residues" evidence="1">
    <location>
        <begin position="1111"/>
        <end position="1125"/>
    </location>
</feature>
<evidence type="ECO:0000313" key="4">
    <source>
        <dbReference type="Proteomes" id="UP000001640"/>
    </source>
</evidence>
<feature type="region of interest" description="Disordered" evidence="1">
    <location>
        <begin position="405"/>
        <end position="430"/>
    </location>
</feature>
<evidence type="ECO:0000256" key="1">
    <source>
        <dbReference type="SAM" id="MobiDB-lite"/>
    </source>
</evidence>
<feature type="compositionally biased region" description="Low complexity" evidence="1">
    <location>
        <begin position="1087"/>
        <end position="1110"/>
    </location>
</feature>
<dbReference type="OMA" id="KCEKMYP"/>
<organism evidence="3 4">
    <name type="scientific">Naumovozyma castellii</name>
    <name type="common">Yeast</name>
    <name type="synonym">Saccharomyces castellii</name>
    <dbReference type="NCBI Taxonomy" id="27288"/>
    <lineage>
        <taxon>Eukaryota</taxon>
        <taxon>Fungi</taxon>
        <taxon>Dikarya</taxon>
        <taxon>Ascomycota</taxon>
        <taxon>Saccharomycotina</taxon>
        <taxon>Saccharomycetes</taxon>
        <taxon>Saccharomycetales</taxon>
        <taxon>Saccharomycetaceae</taxon>
        <taxon>Naumovozyma</taxon>
    </lineage>
</organism>
<dbReference type="RefSeq" id="XP_003675215.1">
    <property type="nucleotide sequence ID" value="XM_003675167.1"/>
</dbReference>
<keyword evidence="4" id="KW-1185">Reference proteome</keyword>
<dbReference type="InterPro" id="IPR043185">
    <property type="entry name" value="Net1/Tof2"/>
</dbReference>
<feature type="compositionally biased region" description="Pro residues" evidence="1">
    <location>
        <begin position="249"/>
        <end position="258"/>
    </location>
</feature>
<evidence type="ECO:0000259" key="2">
    <source>
        <dbReference type="Pfam" id="PF10407"/>
    </source>
</evidence>
<dbReference type="InterPro" id="IPR018844">
    <property type="entry name" value="Dnt1-like_N"/>
</dbReference>
<reference key="2">
    <citation type="submission" date="2011-08" db="EMBL/GenBank/DDBJ databases">
        <title>Genome sequence of Naumovozyma castellii.</title>
        <authorList>
            <person name="Gordon J.L."/>
            <person name="Armisen D."/>
            <person name="Proux-Wera E."/>
            <person name="OhEigeartaigh S.S."/>
            <person name="Byrne K.P."/>
            <person name="Wolfe K.H."/>
        </authorList>
    </citation>
    <scope>NUCLEOTIDE SEQUENCE</scope>
    <source>
        <strain>Type strain:CBS 4309</strain>
    </source>
</reference>
<feature type="region of interest" description="Disordered" evidence="1">
    <location>
        <begin position="172"/>
        <end position="273"/>
    </location>
</feature>
<gene>
    <name evidence="3" type="primary">NCAS0B07600</name>
    <name evidence="3" type="ordered locus">NCAS_0B07600</name>
</gene>
<dbReference type="PANTHER" id="PTHR28196">
    <property type="entry name" value="NUCLEOLAR PROTEIN NET1-RELATED"/>
    <property type="match status" value="1"/>
</dbReference>
<feature type="compositionally biased region" description="Low complexity" evidence="1">
    <location>
        <begin position="1252"/>
        <end position="1273"/>
    </location>
</feature>
<dbReference type="EMBL" id="HE576753">
    <property type="protein sequence ID" value="CCC68844.1"/>
    <property type="molecule type" value="Genomic_DNA"/>
</dbReference>
<feature type="compositionally biased region" description="Polar residues" evidence="1">
    <location>
        <begin position="1063"/>
        <end position="1076"/>
    </location>
</feature>
<feature type="compositionally biased region" description="Basic and acidic residues" evidence="1">
    <location>
        <begin position="969"/>
        <end position="1014"/>
    </location>
</feature>
<dbReference type="GO" id="GO:0000183">
    <property type="term" value="P:rDNA heterochromatin formation"/>
    <property type="evidence" value="ECO:0007669"/>
    <property type="project" value="InterPro"/>
</dbReference>
<feature type="compositionally biased region" description="Polar residues" evidence="1">
    <location>
        <begin position="1015"/>
        <end position="1030"/>
    </location>
</feature>
<evidence type="ECO:0000313" key="3">
    <source>
        <dbReference type="EMBL" id="CCC68844.1"/>
    </source>
</evidence>
<dbReference type="STRING" id="1064592.G0VAB4"/>
<proteinExistence type="predicted"/>
<dbReference type="Pfam" id="PF10407">
    <property type="entry name" value="Cytokin_check_N"/>
    <property type="match status" value="1"/>
</dbReference>
<feature type="compositionally biased region" description="Basic and acidic residues" evidence="1">
    <location>
        <begin position="1032"/>
        <end position="1047"/>
    </location>
</feature>
<feature type="compositionally biased region" description="Basic and acidic residues" evidence="1">
    <location>
        <begin position="701"/>
        <end position="711"/>
    </location>
</feature>
<dbReference type="OrthoDB" id="6365676at2759"/>
<feature type="compositionally biased region" description="Basic and acidic residues" evidence="1">
    <location>
        <begin position="593"/>
        <end position="622"/>
    </location>
</feature>
<feature type="compositionally biased region" description="Basic and acidic residues" evidence="1">
    <location>
        <begin position="869"/>
        <end position="886"/>
    </location>
</feature>
<sequence>MYKLQVVLVPPSARDSLVPLSYPANQPDSSQFMNDGNGSNILPKSMINGTGDMSMQFSNNNTMTIGSIIRPNYTNQAKTKKFLHFTKPTNSLLALSDEVLAKCEKMYPNLNEDLEILTLQDINGCDLDPDFTVKDIFNIDNVVMVLIKNELDVSSAGSTSIYRNFKRQKLNNGGAQQLKTSPRTQSTGALKIEKKRPSTSSGIRNPTTNGNSTLRISTPLANQIYPSPIMKMTNNSDDERDDVRERSFLPPPSQPQSPPIRISSGINQSKRIRSTIVEEDTVSRSGTVDPDKSKQQVMLPGTPANYTMTPNRVTLTGQRVLSENYNTNGNNNGLIFVSSTQGPNKSQQGQQPTLSTPRITSGMLRIPEPRIAEIERELHEGPSSPASALPAKSDRIPMKKPYLETMEQDDSDRESTSDNEVTPIPIEEEKSNDIFNTSKFGKISQKPDKVVIQRKSSLESKVGNKRVGSLAEQFPDDDMKRISSFSDEDEEEEYAKNQNINLLPNIGEKNEKNEKNEKAITTLNKNEKNQNFTITSNENKISRLTKSTLAEDEGEFSTTEKEDLLKMVDTFLPGSPSKKSNGDKVLGSTKGEPNQEAKVENKTKKPTLKEIVRDSKVPDKLLNKTKTPKGKVSDTNQQVIEKGVSQKRLNAEPAEKRLNKKINVNKIVNVTKSTKTAKNDQINSSNLSEDDETSEESSTDDESRMERDVRILKQPVSSKEKSSKNLHAVKQMEVPKGSQNSVNKMLPEDAAQMIVQKKKNENEEVSSTSDSDSDSDSERLIKIGNKTHMNKPNSVIKNQISKKPVKKTTFVLPASDVYSKSNKPKNKEFQTPEFIQDDSDSSENTSSDSESEDDATDTSKVEQQNNKSKYREIAKPFESNEYRMIREILNGNNVPNDSTIKDTQKPASQPKPTNESNNSKTKKSASKSKNISSKPLPEVPDHDKKNENENSSPTKKIKESNNLVGESKNISDNKKFPIVQHVERENNDDKQREKESKVAKDKKSTSTILLKKESINTGTNDARSAETQSVPIKEKNSTLEQRKEKIKNMKTSTESPKGKKKQSNSLVPPRTTTKPNEPSLEEALKASNNSSDSSNESNSSGSYSSSMIESSSDDSSDSSSSDEGDSSSSKVSRRLVVATPKGELSFIPKKPSQTDFSDLENMPQSTQPQQKSPPKLAKQPPKQTSDAAHKSESNVVVSKPVNDIKEASTTIKPSLSSLSDLVSRGIPDVKENKANKSNSKPTLDKTAQEPTSGSDDSGESSESSSSDSDSSSSDSDESSSSENEQKSFISAKSASAALKKKSKKVRGGFASLIKDSKKK</sequence>
<feature type="compositionally biased region" description="Low complexity" evidence="1">
    <location>
        <begin position="382"/>
        <end position="391"/>
    </location>
</feature>
<dbReference type="HOGENOM" id="CLU_004459_0_0_1"/>
<feature type="compositionally biased region" description="Polar residues" evidence="1">
    <location>
        <begin position="790"/>
        <end position="801"/>
    </location>
</feature>
<feature type="region of interest" description="Disordered" evidence="1">
    <location>
        <begin position="378"/>
        <end position="397"/>
    </location>
</feature>
<feature type="compositionally biased region" description="Polar residues" evidence="1">
    <location>
        <begin position="172"/>
        <end position="188"/>
    </location>
</feature>
<feature type="compositionally biased region" description="Polar residues" evidence="1">
    <location>
        <begin position="337"/>
        <end position="358"/>
    </location>
</feature>
<name>G0VAB4_NAUCA</name>
<feature type="domain" description="Nucleolar protein Dnt1-like N-terminal" evidence="2">
    <location>
        <begin position="79"/>
        <end position="150"/>
    </location>
</feature>
<accession>G0VAB4</accession>
<feature type="region of interest" description="Disordered" evidence="1">
    <location>
        <begin position="571"/>
        <end position="1319"/>
    </location>
</feature>
<feature type="compositionally biased region" description="Basic and acidic residues" evidence="1">
    <location>
        <begin position="939"/>
        <end position="948"/>
    </location>
</feature>
<dbReference type="eggNOG" id="ENOG502QW4V">
    <property type="taxonomic scope" value="Eukaryota"/>
</dbReference>
<protein>
    <recommendedName>
        <fullName evidence="2">Nucleolar protein Dnt1-like N-terminal domain-containing protein</fullName>
    </recommendedName>
</protein>
<feature type="compositionally biased region" description="Low complexity" evidence="1">
    <location>
        <begin position="661"/>
        <end position="676"/>
    </location>
</feature>
<reference evidence="3 4" key="1">
    <citation type="journal article" date="2011" name="Proc. Natl. Acad. Sci. U.S.A.">
        <title>Evolutionary erosion of yeast sex chromosomes by mating-type switching accidents.</title>
        <authorList>
            <person name="Gordon J.L."/>
            <person name="Armisen D."/>
            <person name="Proux-Wera E."/>
            <person name="Oheigeartaigh S.S."/>
            <person name="Byrne K.P."/>
            <person name="Wolfe K.H."/>
        </authorList>
    </citation>
    <scope>NUCLEOTIDE SEQUENCE [LARGE SCALE GENOMIC DNA]</scope>
    <source>
        <strain evidence="4">ATCC 76901 / BCRC 22586 / CBS 4309 / NBRC 1992 / NRRL Y-12630</strain>
    </source>
</reference>
<dbReference type="Proteomes" id="UP000001640">
    <property type="component" value="Chromosome 2"/>
</dbReference>
<feature type="compositionally biased region" description="Acidic residues" evidence="1">
    <location>
        <begin position="688"/>
        <end position="700"/>
    </location>
</feature>
<feature type="compositionally biased region" description="Low complexity" evidence="1">
    <location>
        <begin position="1163"/>
        <end position="1175"/>
    </location>
</feature>
<dbReference type="InParanoid" id="G0VAB4"/>
<feature type="compositionally biased region" description="Polar residues" evidence="1">
    <location>
        <begin position="949"/>
        <end position="968"/>
    </location>
</feature>
<dbReference type="PANTHER" id="PTHR28196:SF1">
    <property type="entry name" value="NUCLEOLAR PROTEIN NET1-RELATED"/>
    <property type="match status" value="1"/>
</dbReference>
<feature type="compositionally biased region" description="Polar residues" evidence="1">
    <location>
        <begin position="198"/>
        <end position="225"/>
    </location>
</feature>
<dbReference type="GeneID" id="96902401"/>
<dbReference type="KEGG" id="ncs:NCAS_0B07600"/>